<keyword evidence="10" id="KW-1185">Reference proteome</keyword>
<dbReference type="PRINTS" id="PR00741">
    <property type="entry name" value="GLHYDRLASE29"/>
</dbReference>
<protein>
    <recommendedName>
        <fullName evidence="3">alpha-L-fucosidase</fullName>
        <ecNumber evidence="3">3.2.1.51</ecNumber>
    </recommendedName>
</protein>
<reference evidence="9 10" key="1">
    <citation type="submission" date="2019-02" db="EMBL/GenBank/DDBJ databases">
        <title>Deep-cultivation of Planctomycetes and their phenomic and genomic characterization uncovers novel biology.</title>
        <authorList>
            <person name="Wiegand S."/>
            <person name="Jogler M."/>
            <person name="Boedeker C."/>
            <person name="Pinto D."/>
            <person name="Vollmers J."/>
            <person name="Rivas-Marin E."/>
            <person name="Kohn T."/>
            <person name="Peeters S.H."/>
            <person name="Heuer A."/>
            <person name="Rast P."/>
            <person name="Oberbeckmann S."/>
            <person name="Bunk B."/>
            <person name="Jeske O."/>
            <person name="Meyerdierks A."/>
            <person name="Storesund J.E."/>
            <person name="Kallscheuer N."/>
            <person name="Luecker S."/>
            <person name="Lage O.M."/>
            <person name="Pohl T."/>
            <person name="Merkel B.J."/>
            <person name="Hornburger P."/>
            <person name="Mueller R.-W."/>
            <person name="Bruemmer F."/>
            <person name="Labrenz M."/>
            <person name="Spormann A.M."/>
            <person name="Op den Camp H."/>
            <person name="Overmann J."/>
            <person name="Amann R."/>
            <person name="Jetten M.S.M."/>
            <person name="Mascher T."/>
            <person name="Medema M.H."/>
            <person name="Devos D.P."/>
            <person name="Kaster A.-K."/>
            <person name="Ovreas L."/>
            <person name="Rohde M."/>
            <person name="Galperin M.Y."/>
            <person name="Jogler C."/>
        </authorList>
    </citation>
    <scope>NUCLEOTIDE SEQUENCE [LARGE SCALE GENOMIC DNA]</scope>
    <source>
        <strain evidence="9 10">Pla175</strain>
    </source>
</reference>
<feature type="region of interest" description="Disordered" evidence="7">
    <location>
        <begin position="1"/>
        <end position="20"/>
    </location>
</feature>
<evidence type="ECO:0000256" key="3">
    <source>
        <dbReference type="ARBA" id="ARBA00012662"/>
    </source>
</evidence>
<dbReference type="GO" id="GO:0005764">
    <property type="term" value="C:lysosome"/>
    <property type="evidence" value="ECO:0007669"/>
    <property type="project" value="TreeGrafter"/>
</dbReference>
<feature type="domain" description="Glycoside hydrolase family 29 N-terminal" evidence="8">
    <location>
        <begin position="90"/>
        <end position="394"/>
    </location>
</feature>
<dbReference type="InterPro" id="IPR016286">
    <property type="entry name" value="FUC_metazoa-typ"/>
</dbReference>
<name>A0A518DBK8_9BACT</name>
<dbReference type="InterPro" id="IPR000933">
    <property type="entry name" value="Glyco_hydro_29"/>
</dbReference>
<dbReference type="KEGG" id="pnd:Pla175_22510"/>
<dbReference type="GO" id="GO:0016139">
    <property type="term" value="P:glycoside catabolic process"/>
    <property type="evidence" value="ECO:0007669"/>
    <property type="project" value="TreeGrafter"/>
</dbReference>
<dbReference type="Proteomes" id="UP000317429">
    <property type="component" value="Chromosome"/>
</dbReference>
<evidence type="ECO:0000313" key="10">
    <source>
        <dbReference type="Proteomes" id="UP000317429"/>
    </source>
</evidence>
<dbReference type="EMBL" id="CP036291">
    <property type="protein sequence ID" value="QDU88867.1"/>
    <property type="molecule type" value="Genomic_DNA"/>
</dbReference>
<comment type="similarity">
    <text evidence="2">Belongs to the glycosyl hydrolase 29 family.</text>
</comment>
<proteinExistence type="inferred from homology"/>
<keyword evidence="4" id="KW-0732">Signal</keyword>
<sequence>MTMHRTAFGDSKPQLCTNRQVPSRSGGIALCPISPPRMRGACLLLTAFLLGAPAVATAEDAAGAGPAESMDKMWGEQSAEGGDVNSRSLGLFRDGNYAMFIHWGLYSNYAGRWNDKTYYGIGEWIMNRNMAGIPAAEYQASAKSFNPVDFDARAIAGLAKDAGMKYIVITSKHHDGFAMFDSEHPFNIVDATPFGRDPMKELAEACREAGLGFGFYYSHNQDWTSPGGSGGPGKNPDGSRASFDQYFKEKCYPQVKEICTNYGPLAIVWFDTPGKMPKEHVVALRDLVRETQPGALLCSRIGHGMGDYVSHGDMEVPPENIEGLWETVDTTNDSWSYAWYDSNWKGPSEILHRLVSTVARGGSYMLNVGPDGTGVVPAPCQTFLRQAGDWVRRHPEVVYSAGPSPWGRALPWGDVTTAGEDTLQLVVFDWPRDSKLHLPGLQSPIKSAVLLDGEKEVTLEVERNEGWTTLLLPCKAPDPLASVIKVRFDETPVVKPVRGVHPNFTSTLDAHFAEASGANKERLRWMEKFGEWKHQTQVGPWTENGKATWDIDVKEPGFYRVGLCYRGDGRLVWKISTDEGETVQNQQAATEKYAMNPMGVLEFKTPGRHTISVALVDGDRETASFARLELQPEG</sequence>
<dbReference type="PANTHER" id="PTHR10030:SF37">
    <property type="entry name" value="ALPHA-L-FUCOSIDASE-RELATED"/>
    <property type="match status" value="1"/>
</dbReference>
<evidence type="ECO:0000256" key="5">
    <source>
        <dbReference type="ARBA" id="ARBA00022801"/>
    </source>
</evidence>
<dbReference type="GO" id="GO:0006004">
    <property type="term" value="P:fucose metabolic process"/>
    <property type="evidence" value="ECO:0007669"/>
    <property type="project" value="InterPro"/>
</dbReference>
<dbReference type="GO" id="GO:0004560">
    <property type="term" value="F:alpha-L-fucosidase activity"/>
    <property type="evidence" value="ECO:0007669"/>
    <property type="project" value="InterPro"/>
</dbReference>
<dbReference type="SUPFAM" id="SSF51445">
    <property type="entry name" value="(Trans)glycosidases"/>
    <property type="match status" value="1"/>
</dbReference>
<comment type="function">
    <text evidence="1">Alpha-L-fucosidase is responsible for hydrolyzing the alpha-1,6-linked fucose joined to the reducing-end N-acetylglucosamine of the carbohydrate moieties of glycoproteins.</text>
</comment>
<keyword evidence="6" id="KW-0326">Glycosidase</keyword>
<evidence type="ECO:0000313" key="9">
    <source>
        <dbReference type="EMBL" id="QDU88867.1"/>
    </source>
</evidence>
<dbReference type="EC" id="3.2.1.51" evidence="3"/>
<organism evidence="9 10">
    <name type="scientific">Pirellulimonas nuda</name>
    <dbReference type="NCBI Taxonomy" id="2528009"/>
    <lineage>
        <taxon>Bacteria</taxon>
        <taxon>Pseudomonadati</taxon>
        <taxon>Planctomycetota</taxon>
        <taxon>Planctomycetia</taxon>
        <taxon>Pirellulales</taxon>
        <taxon>Lacipirellulaceae</taxon>
        <taxon>Pirellulimonas</taxon>
    </lineage>
</organism>
<evidence type="ECO:0000256" key="1">
    <source>
        <dbReference type="ARBA" id="ARBA00004071"/>
    </source>
</evidence>
<dbReference type="AlphaFoldDB" id="A0A518DBK8"/>
<dbReference type="SMART" id="SM00812">
    <property type="entry name" value="Alpha_L_fucos"/>
    <property type="match status" value="1"/>
</dbReference>
<evidence type="ECO:0000256" key="4">
    <source>
        <dbReference type="ARBA" id="ARBA00022729"/>
    </source>
</evidence>
<evidence type="ECO:0000256" key="7">
    <source>
        <dbReference type="SAM" id="MobiDB-lite"/>
    </source>
</evidence>
<accession>A0A518DBK8</accession>
<dbReference type="RefSeq" id="WP_231954340.1">
    <property type="nucleotide sequence ID" value="NZ_CP036291.1"/>
</dbReference>
<gene>
    <name evidence="9" type="ORF">Pla175_22510</name>
</gene>
<evidence type="ECO:0000256" key="6">
    <source>
        <dbReference type="ARBA" id="ARBA00023295"/>
    </source>
</evidence>
<evidence type="ECO:0000259" key="8">
    <source>
        <dbReference type="Pfam" id="PF01120"/>
    </source>
</evidence>
<dbReference type="Gene3D" id="3.20.20.80">
    <property type="entry name" value="Glycosidases"/>
    <property type="match status" value="1"/>
</dbReference>
<evidence type="ECO:0000256" key="2">
    <source>
        <dbReference type="ARBA" id="ARBA00007951"/>
    </source>
</evidence>
<keyword evidence="5" id="KW-0378">Hydrolase</keyword>
<dbReference type="InterPro" id="IPR057739">
    <property type="entry name" value="Glyco_hydro_29_N"/>
</dbReference>
<dbReference type="PANTHER" id="PTHR10030">
    <property type="entry name" value="ALPHA-L-FUCOSIDASE"/>
    <property type="match status" value="1"/>
</dbReference>
<dbReference type="InterPro" id="IPR017853">
    <property type="entry name" value="GH"/>
</dbReference>
<dbReference type="Pfam" id="PF01120">
    <property type="entry name" value="Alpha_L_fucos"/>
    <property type="match status" value="1"/>
</dbReference>